<keyword evidence="1" id="KW-0732">Signal</keyword>
<evidence type="ECO:0000313" key="3">
    <source>
        <dbReference type="Proteomes" id="UP001354709"/>
    </source>
</evidence>
<comment type="caution">
    <text evidence="2">The sequence shown here is derived from an EMBL/GenBank/DDBJ whole genome shotgun (WGS) entry which is preliminary data.</text>
</comment>
<accession>A0ABU7Q3Q0</accession>
<proteinExistence type="predicted"/>
<dbReference type="RefSeq" id="WP_330812540.1">
    <property type="nucleotide sequence ID" value="NZ_JAZBJO010000022.1"/>
</dbReference>
<sequence length="124" mass="13436">MKKMICAAAATAFLLGGAAWPAHADATVKKGKVGLVVKGKKLSVKQAGGWMDGQGTGVKARLYSVYKGVRTDITRWKDATPTSAGMTKFSNVNWKFEGRKFANGTWLCIQFNKTDVTPCAKIHR</sequence>
<evidence type="ECO:0008006" key="4">
    <source>
        <dbReference type="Google" id="ProtNLM"/>
    </source>
</evidence>
<feature type="chain" id="PRO_5045530504" description="Secreted protein" evidence="1">
    <location>
        <begin position="25"/>
        <end position="124"/>
    </location>
</feature>
<gene>
    <name evidence="2" type="ORF">V2J94_29565</name>
</gene>
<dbReference type="Proteomes" id="UP001354709">
    <property type="component" value="Unassembled WGS sequence"/>
</dbReference>
<dbReference type="EMBL" id="JAZBJO010000022">
    <property type="protein sequence ID" value="MEE4595995.1"/>
    <property type="molecule type" value="Genomic_DNA"/>
</dbReference>
<reference evidence="2 3" key="1">
    <citation type="submission" date="2023-11" db="EMBL/GenBank/DDBJ databases">
        <title>30 novel species of actinomycetes from the DSMZ collection.</title>
        <authorList>
            <person name="Nouioui I."/>
        </authorList>
    </citation>
    <scope>NUCLEOTIDE SEQUENCE [LARGE SCALE GENOMIC DNA]</scope>
    <source>
        <strain evidence="2 3">DSM 41524</strain>
    </source>
</reference>
<feature type="signal peptide" evidence="1">
    <location>
        <begin position="1"/>
        <end position="24"/>
    </location>
</feature>
<keyword evidence="3" id="KW-1185">Reference proteome</keyword>
<name>A0ABU7Q3Q0_9ACTN</name>
<evidence type="ECO:0000256" key="1">
    <source>
        <dbReference type="SAM" id="SignalP"/>
    </source>
</evidence>
<organism evidence="2 3">
    <name type="scientific">Streptomyces asiaticus subsp. ignotus</name>
    <dbReference type="NCBI Taxonomy" id="3098222"/>
    <lineage>
        <taxon>Bacteria</taxon>
        <taxon>Bacillati</taxon>
        <taxon>Actinomycetota</taxon>
        <taxon>Actinomycetes</taxon>
        <taxon>Kitasatosporales</taxon>
        <taxon>Streptomycetaceae</taxon>
        <taxon>Streptomyces</taxon>
        <taxon>Streptomyces violaceusniger group</taxon>
    </lineage>
</organism>
<protein>
    <recommendedName>
        <fullName evidence="4">Secreted protein</fullName>
    </recommendedName>
</protein>
<evidence type="ECO:0000313" key="2">
    <source>
        <dbReference type="EMBL" id="MEE4595995.1"/>
    </source>
</evidence>